<dbReference type="EMBL" id="PZZN01000002">
    <property type="protein sequence ID" value="PTM45411.1"/>
    <property type="molecule type" value="Genomic_DNA"/>
</dbReference>
<evidence type="ECO:0000313" key="3">
    <source>
        <dbReference type="EMBL" id="PTM45411.1"/>
    </source>
</evidence>
<keyword evidence="2" id="KW-0732">Signal</keyword>
<proteinExistence type="predicted"/>
<name>A0A2T4YPJ7_9SPHN</name>
<feature type="chain" id="PRO_5015557802" evidence="2">
    <location>
        <begin position="18"/>
        <end position="155"/>
    </location>
</feature>
<dbReference type="GeneID" id="93691280"/>
<feature type="region of interest" description="Disordered" evidence="1">
    <location>
        <begin position="27"/>
        <end position="46"/>
    </location>
</feature>
<sequence>MRMMMAAALLVAGPVAAQTVTSGAAIPAKPGAPAAKPASAPGEVSRSAPVNGVLTLFGNERCPTNAQGEEIVICVRRSAQEQYRVPKELREFAVTPENESWAAKAQGTLGTGVGANSIGSCSTVGPGGATGCFGQRVREARRENKERAAEVPVLP</sequence>
<evidence type="ECO:0000256" key="2">
    <source>
        <dbReference type="SAM" id="SignalP"/>
    </source>
</evidence>
<comment type="caution">
    <text evidence="3">The sequence shown here is derived from an EMBL/GenBank/DDBJ whole genome shotgun (WGS) entry which is preliminary data.</text>
</comment>
<dbReference type="Proteomes" id="UP000240996">
    <property type="component" value="Unassembled WGS sequence"/>
</dbReference>
<accession>A0A2T4YPJ7</accession>
<gene>
    <name evidence="3" type="ORF">C8J24_1626</name>
</gene>
<dbReference type="AlphaFoldDB" id="A0A2T4YPJ7"/>
<organism evidence="3 4">
    <name type="scientific">Sphingomonas aerolata</name>
    <dbReference type="NCBI Taxonomy" id="185951"/>
    <lineage>
        <taxon>Bacteria</taxon>
        <taxon>Pseudomonadati</taxon>
        <taxon>Pseudomonadota</taxon>
        <taxon>Alphaproteobacteria</taxon>
        <taxon>Sphingomonadales</taxon>
        <taxon>Sphingomonadaceae</taxon>
        <taxon>Sphingomonas</taxon>
    </lineage>
</organism>
<evidence type="ECO:0000313" key="4">
    <source>
        <dbReference type="Proteomes" id="UP000240996"/>
    </source>
</evidence>
<reference evidence="3 4" key="1">
    <citation type="submission" date="2018-04" db="EMBL/GenBank/DDBJ databases">
        <title>Genomic Encyclopedia of Type Strains, Phase III (KMG-III): the genomes of soil and plant-associated and newly described type strains.</title>
        <authorList>
            <person name="Whitman W."/>
        </authorList>
    </citation>
    <scope>NUCLEOTIDE SEQUENCE [LARGE SCALE GENOMIC DNA]</scope>
    <source>
        <strain evidence="3 4">NW12</strain>
    </source>
</reference>
<evidence type="ECO:0000256" key="1">
    <source>
        <dbReference type="SAM" id="MobiDB-lite"/>
    </source>
</evidence>
<protein>
    <submittedName>
        <fullName evidence="3">Uncharacterized protein</fullName>
    </submittedName>
</protein>
<feature type="compositionally biased region" description="Low complexity" evidence="1">
    <location>
        <begin position="27"/>
        <end position="41"/>
    </location>
</feature>
<dbReference type="RefSeq" id="WP_056408911.1">
    <property type="nucleotide sequence ID" value="NZ_CP098762.1"/>
</dbReference>
<keyword evidence="4" id="KW-1185">Reference proteome</keyword>
<feature type="signal peptide" evidence="2">
    <location>
        <begin position="1"/>
        <end position="17"/>
    </location>
</feature>